<dbReference type="OrthoDB" id="10386217at2759"/>
<reference evidence="2" key="1">
    <citation type="submission" date="2021-02" db="EMBL/GenBank/DDBJ databases">
        <authorList>
            <person name="Nowell W R."/>
        </authorList>
    </citation>
    <scope>NUCLEOTIDE SEQUENCE</scope>
</reference>
<evidence type="ECO:0000313" key="4">
    <source>
        <dbReference type="Proteomes" id="UP000663829"/>
    </source>
</evidence>
<accession>A0A815IMH5</accession>
<evidence type="ECO:0000313" key="2">
    <source>
        <dbReference type="EMBL" id="CAF1370324.1"/>
    </source>
</evidence>
<keyword evidence="4" id="KW-1185">Reference proteome</keyword>
<dbReference type="Proteomes" id="UP000663829">
    <property type="component" value="Unassembled WGS sequence"/>
</dbReference>
<feature type="transmembrane region" description="Helical" evidence="1">
    <location>
        <begin position="53"/>
        <end position="74"/>
    </location>
</feature>
<dbReference type="Proteomes" id="UP000681722">
    <property type="component" value="Unassembled WGS sequence"/>
</dbReference>
<dbReference type="EMBL" id="CAJNOQ010015872">
    <property type="protein sequence ID" value="CAF1370324.1"/>
    <property type="molecule type" value="Genomic_DNA"/>
</dbReference>
<proteinExistence type="predicted"/>
<organism evidence="2 4">
    <name type="scientific">Didymodactylos carnosus</name>
    <dbReference type="NCBI Taxonomy" id="1234261"/>
    <lineage>
        <taxon>Eukaryota</taxon>
        <taxon>Metazoa</taxon>
        <taxon>Spiralia</taxon>
        <taxon>Gnathifera</taxon>
        <taxon>Rotifera</taxon>
        <taxon>Eurotatoria</taxon>
        <taxon>Bdelloidea</taxon>
        <taxon>Philodinida</taxon>
        <taxon>Philodinidae</taxon>
        <taxon>Didymodactylos</taxon>
    </lineage>
</organism>
<gene>
    <name evidence="2" type="ORF">GPM918_LOCUS31823</name>
    <name evidence="3" type="ORF">SRO942_LOCUS32477</name>
</gene>
<name>A0A815IMH5_9BILA</name>
<keyword evidence="1" id="KW-0812">Transmembrane</keyword>
<dbReference type="AlphaFoldDB" id="A0A815IMH5"/>
<protein>
    <submittedName>
        <fullName evidence="2">Uncharacterized protein</fullName>
    </submittedName>
</protein>
<sequence length="283" mass="33030">MNLNPQDKSALIRRIFAHFHVQSEQDKPLYEYESILIGVIKYNTQFSSIDVTVFMYLLVCLLNHAYAFFVGSVYELNSCYQIRHALGKRIITEYDCDYGCKIWENQSKLNEPTQEQLDAVIKQLEKPPTIALLTDAAIKRHVGSNAYGMFKYVKNDQTCNTIYLNYKLIEHADESMTVERTKNVAVLLAIKILHEIVHWLFYHLAGKLNDNMDTPATPIQRAESGNGFEILVSNCVMEHEEDTTTFRINHLIGRSYDFFFNIPNLWRDQLLSNYYWTKYAERV</sequence>
<keyword evidence="1" id="KW-0472">Membrane</keyword>
<dbReference type="EMBL" id="CAJOBC010075120">
    <property type="protein sequence ID" value="CAF4256134.1"/>
    <property type="molecule type" value="Genomic_DNA"/>
</dbReference>
<comment type="caution">
    <text evidence="2">The sequence shown here is derived from an EMBL/GenBank/DDBJ whole genome shotgun (WGS) entry which is preliminary data.</text>
</comment>
<evidence type="ECO:0000313" key="3">
    <source>
        <dbReference type="EMBL" id="CAF4256134.1"/>
    </source>
</evidence>
<keyword evidence="1" id="KW-1133">Transmembrane helix</keyword>
<evidence type="ECO:0000256" key="1">
    <source>
        <dbReference type="SAM" id="Phobius"/>
    </source>
</evidence>